<dbReference type="InterPro" id="IPR039261">
    <property type="entry name" value="FNR_nucleotide-bd"/>
</dbReference>
<dbReference type="PANTHER" id="PTHR43513">
    <property type="entry name" value="DIHYDROOROTATE DEHYDROGENASE B (NAD(+)), ELECTRON TRANSFER SUBUNIT"/>
    <property type="match status" value="1"/>
</dbReference>
<keyword evidence="1" id="KW-0408">Iron</keyword>
<dbReference type="PRINTS" id="PR00371">
    <property type="entry name" value="FPNCR"/>
</dbReference>
<dbReference type="PANTHER" id="PTHR43513:SF1">
    <property type="entry name" value="ANAEROBIC SULFITE REDUCTASE SUBUNIT B"/>
    <property type="match status" value="1"/>
</dbReference>
<comment type="caution">
    <text evidence="3">The sequence shown here is derived from an EMBL/GenBank/DDBJ whole genome shotgun (WGS) entry which is preliminary data.</text>
</comment>
<evidence type="ECO:0000259" key="2">
    <source>
        <dbReference type="PROSITE" id="PS51384"/>
    </source>
</evidence>
<dbReference type="AlphaFoldDB" id="A0A1J5DUP5"/>
<dbReference type="GO" id="GO:0006221">
    <property type="term" value="P:pyrimidine nucleotide biosynthetic process"/>
    <property type="evidence" value="ECO:0007669"/>
    <property type="project" value="InterPro"/>
</dbReference>
<sequence length="277" mass="31177">MQNTNIYLPHIAKVVEIKEETQDVKSFRFEFVELKLRENFTWKAGQFLILSIFGVGEAVFTFANPQTRKEFVECSIRKVGLVTEAIHELEVGDTVGIRGPYGNWFPFEEFGSKNLLFVAGGIGIAALRSSIEYSMDTRNDYGKITILYGARSPMDICYKDKIVEWQNSDNVEVALTVDRGNDEWKHRVGLIPTILKEMNPAAENTVAIICGPPIMIKFTLKALSELGFTNDNIVTTLEMKMKCGLGKCGRCNIGNIYVCKDGPVFSYEQIEGLPDEY</sequence>
<evidence type="ECO:0000256" key="1">
    <source>
        <dbReference type="PIRSR" id="PIRSR006816-2"/>
    </source>
</evidence>
<feature type="domain" description="FAD-binding FR-type" evidence="2">
    <location>
        <begin position="7"/>
        <end position="107"/>
    </location>
</feature>
<keyword evidence="1" id="KW-0479">Metal-binding</keyword>
<dbReference type="EMBL" id="MNYI01000136">
    <property type="protein sequence ID" value="OIP39793.1"/>
    <property type="molecule type" value="Genomic_DNA"/>
</dbReference>
<dbReference type="PRINTS" id="PR00410">
    <property type="entry name" value="PHEHYDRXLASE"/>
</dbReference>
<dbReference type="GO" id="GO:0051537">
    <property type="term" value="F:2 iron, 2 sulfur cluster binding"/>
    <property type="evidence" value="ECO:0007669"/>
    <property type="project" value="UniProtKB-KW"/>
</dbReference>
<keyword evidence="1" id="KW-0411">Iron-sulfur</keyword>
<dbReference type="Pfam" id="PF00175">
    <property type="entry name" value="NAD_binding_1"/>
    <property type="match status" value="1"/>
</dbReference>
<dbReference type="InterPro" id="IPR017938">
    <property type="entry name" value="Riboflavin_synthase-like_b-brl"/>
</dbReference>
<dbReference type="SUPFAM" id="SSF52343">
    <property type="entry name" value="Ferredoxin reductase-like, C-terminal NADP-linked domain"/>
    <property type="match status" value="1"/>
</dbReference>
<dbReference type="STRING" id="1817895.AUJ95_05125"/>
<feature type="binding site" evidence="1">
    <location>
        <position position="248"/>
    </location>
    <ligand>
        <name>[2Fe-2S] cluster</name>
        <dbReference type="ChEBI" id="CHEBI:190135"/>
    </ligand>
</feature>
<evidence type="ECO:0000313" key="4">
    <source>
        <dbReference type="Proteomes" id="UP000183085"/>
    </source>
</evidence>
<reference evidence="3 4" key="1">
    <citation type="journal article" date="2016" name="Environ. Microbiol.">
        <title>Genomic resolution of a cold subsurface aquifer community provides metabolic insights for novel microbes adapted to high CO concentrations.</title>
        <authorList>
            <person name="Probst A.J."/>
            <person name="Castelle C.J."/>
            <person name="Singh A."/>
            <person name="Brown C.T."/>
            <person name="Anantharaman K."/>
            <person name="Sharon I."/>
            <person name="Hug L.A."/>
            <person name="Burstein D."/>
            <person name="Emerson J.B."/>
            <person name="Thomas B.C."/>
            <person name="Banfield J.F."/>
        </authorList>
    </citation>
    <scope>NUCLEOTIDE SEQUENCE [LARGE SCALE GENOMIC DNA]</scope>
    <source>
        <strain evidence="3">CG2_30_40_21</strain>
    </source>
</reference>
<dbReference type="Proteomes" id="UP000183085">
    <property type="component" value="Unassembled WGS sequence"/>
</dbReference>
<dbReference type="SUPFAM" id="SSF63380">
    <property type="entry name" value="Riboflavin synthase domain-like"/>
    <property type="match status" value="1"/>
</dbReference>
<comment type="cofactor">
    <cofactor evidence="1">
        <name>[2Fe-2S] cluster</name>
        <dbReference type="ChEBI" id="CHEBI:190135"/>
    </cofactor>
    <text evidence="1">Binds 1 [2Fe-2S] cluster per subunit.</text>
</comment>
<organism evidence="3 4">
    <name type="scientific">Candidatus Desantisbacteria bacterium CG2_30_40_21</name>
    <dbReference type="NCBI Taxonomy" id="1817895"/>
    <lineage>
        <taxon>Bacteria</taxon>
        <taxon>Candidatus Desantisiibacteriota</taxon>
    </lineage>
</organism>
<proteinExistence type="predicted"/>
<dbReference type="GO" id="GO:0016491">
    <property type="term" value="F:oxidoreductase activity"/>
    <property type="evidence" value="ECO:0007669"/>
    <property type="project" value="InterPro"/>
</dbReference>
<dbReference type="CDD" id="cd06221">
    <property type="entry name" value="sulfite_reductase_like"/>
    <property type="match status" value="1"/>
</dbReference>
<dbReference type="Pfam" id="PF00970">
    <property type="entry name" value="FAD_binding_6"/>
    <property type="match status" value="1"/>
</dbReference>
<dbReference type="InterPro" id="IPR017927">
    <property type="entry name" value="FAD-bd_FR_type"/>
</dbReference>
<dbReference type="PIRSF" id="PIRSF006816">
    <property type="entry name" value="Cyc3_hyd_g"/>
    <property type="match status" value="1"/>
</dbReference>
<dbReference type="InterPro" id="IPR019480">
    <property type="entry name" value="Dihydroorotate_DH_Fe-S-bd"/>
</dbReference>
<name>A0A1J5DUP5_9BACT</name>
<feature type="binding site" evidence="1">
    <location>
        <position position="259"/>
    </location>
    <ligand>
        <name>[2Fe-2S] cluster</name>
        <dbReference type="ChEBI" id="CHEBI:190135"/>
    </ligand>
</feature>
<dbReference type="InterPro" id="IPR008333">
    <property type="entry name" value="Cbr1-like_FAD-bd_dom"/>
</dbReference>
<gene>
    <name evidence="3" type="ORF">AUJ95_05125</name>
</gene>
<keyword evidence="1" id="KW-0001">2Fe-2S</keyword>
<dbReference type="Pfam" id="PF10418">
    <property type="entry name" value="DHODB_Fe-S_bind"/>
    <property type="match status" value="1"/>
</dbReference>
<dbReference type="GO" id="GO:0046872">
    <property type="term" value="F:metal ion binding"/>
    <property type="evidence" value="ECO:0007669"/>
    <property type="project" value="UniProtKB-KW"/>
</dbReference>
<protein>
    <recommendedName>
        <fullName evidence="2">FAD-binding FR-type domain-containing protein</fullName>
    </recommendedName>
</protein>
<feature type="binding site" evidence="1">
    <location>
        <position position="251"/>
    </location>
    <ligand>
        <name>[2Fe-2S] cluster</name>
        <dbReference type="ChEBI" id="CHEBI:190135"/>
    </ligand>
</feature>
<dbReference type="InterPro" id="IPR012165">
    <property type="entry name" value="Cyt_c3_hydrogenase_gsu"/>
</dbReference>
<evidence type="ECO:0000313" key="3">
    <source>
        <dbReference type="EMBL" id="OIP39793.1"/>
    </source>
</evidence>
<accession>A0A1J5DUP5</accession>
<feature type="binding site" evidence="1">
    <location>
        <position position="243"/>
    </location>
    <ligand>
        <name>[2Fe-2S] cluster</name>
        <dbReference type="ChEBI" id="CHEBI:190135"/>
    </ligand>
</feature>
<dbReference type="GO" id="GO:0050660">
    <property type="term" value="F:flavin adenine dinucleotide binding"/>
    <property type="evidence" value="ECO:0007669"/>
    <property type="project" value="InterPro"/>
</dbReference>
<dbReference type="InterPro" id="IPR001709">
    <property type="entry name" value="Flavoprot_Pyr_Nucl_cyt_Rdtase"/>
</dbReference>
<dbReference type="PROSITE" id="PS51384">
    <property type="entry name" value="FAD_FR"/>
    <property type="match status" value="1"/>
</dbReference>
<dbReference type="InterPro" id="IPR050353">
    <property type="entry name" value="PyrK_electron_transfer"/>
</dbReference>
<dbReference type="Gene3D" id="3.40.50.80">
    <property type="entry name" value="Nucleotide-binding domain of ferredoxin-NADP reductase (FNR) module"/>
    <property type="match status" value="1"/>
</dbReference>
<dbReference type="InterPro" id="IPR001433">
    <property type="entry name" value="OxRdtase_FAD/NAD-bd"/>
</dbReference>
<dbReference type="Gene3D" id="2.40.30.10">
    <property type="entry name" value="Translation factors"/>
    <property type="match status" value="1"/>
</dbReference>